<feature type="chain" id="PRO_5043885670" evidence="1">
    <location>
        <begin position="18"/>
        <end position="144"/>
    </location>
</feature>
<evidence type="ECO:0000313" key="2">
    <source>
        <dbReference type="EMBL" id="CAG9324941.1"/>
    </source>
</evidence>
<proteinExistence type="predicted"/>
<gene>
    <name evidence="2" type="ORF">BSTOLATCC_MIC37687</name>
</gene>
<dbReference type="AlphaFoldDB" id="A0AAU9JG53"/>
<sequence length="144" mass="16868">MAIKILLIATLAFICLAIEEDSSQFLKEDACMNLLESMIRVEKAKFTEIFNLRPNLRKKELRDKLSENAFNFCTKQITDIEAHEILRAKSSKLPSYFHLLPLNIDSIHFPEDLSPDKAWPSHRRAIKKRLSRMRNNKMKNPRDL</sequence>
<keyword evidence="1" id="KW-0732">Signal</keyword>
<evidence type="ECO:0000313" key="3">
    <source>
        <dbReference type="Proteomes" id="UP001162131"/>
    </source>
</evidence>
<organism evidence="2 3">
    <name type="scientific">Blepharisma stoltei</name>
    <dbReference type="NCBI Taxonomy" id="1481888"/>
    <lineage>
        <taxon>Eukaryota</taxon>
        <taxon>Sar</taxon>
        <taxon>Alveolata</taxon>
        <taxon>Ciliophora</taxon>
        <taxon>Postciliodesmatophora</taxon>
        <taxon>Heterotrichea</taxon>
        <taxon>Heterotrichida</taxon>
        <taxon>Blepharismidae</taxon>
        <taxon>Blepharisma</taxon>
    </lineage>
</organism>
<feature type="signal peptide" evidence="1">
    <location>
        <begin position="1"/>
        <end position="17"/>
    </location>
</feature>
<protein>
    <submittedName>
        <fullName evidence="2">Uncharacterized protein</fullName>
    </submittedName>
</protein>
<reference evidence="2" key="1">
    <citation type="submission" date="2021-09" db="EMBL/GenBank/DDBJ databases">
        <authorList>
            <consortium name="AG Swart"/>
            <person name="Singh M."/>
            <person name="Singh A."/>
            <person name="Seah K."/>
            <person name="Emmerich C."/>
        </authorList>
    </citation>
    <scope>NUCLEOTIDE SEQUENCE</scope>
    <source>
        <strain evidence="2">ATCC30299</strain>
    </source>
</reference>
<dbReference type="EMBL" id="CAJZBQ010000037">
    <property type="protein sequence ID" value="CAG9324941.1"/>
    <property type="molecule type" value="Genomic_DNA"/>
</dbReference>
<comment type="caution">
    <text evidence="2">The sequence shown here is derived from an EMBL/GenBank/DDBJ whole genome shotgun (WGS) entry which is preliminary data.</text>
</comment>
<dbReference type="Proteomes" id="UP001162131">
    <property type="component" value="Unassembled WGS sequence"/>
</dbReference>
<evidence type="ECO:0000256" key="1">
    <source>
        <dbReference type="SAM" id="SignalP"/>
    </source>
</evidence>
<name>A0AAU9JG53_9CILI</name>
<accession>A0AAU9JG53</accession>
<keyword evidence="3" id="KW-1185">Reference proteome</keyword>